<feature type="compositionally biased region" description="Basic residues" evidence="1">
    <location>
        <begin position="160"/>
        <end position="172"/>
    </location>
</feature>
<dbReference type="Proteomes" id="UP001597365">
    <property type="component" value="Unassembled WGS sequence"/>
</dbReference>
<feature type="compositionally biased region" description="Basic and acidic residues" evidence="1">
    <location>
        <begin position="60"/>
        <end position="79"/>
    </location>
</feature>
<feature type="compositionally biased region" description="Basic and acidic residues" evidence="1">
    <location>
        <begin position="128"/>
        <end position="149"/>
    </location>
</feature>
<proteinExistence type="predicted"/>
<evidence type="ECO:0000256" key="1">
    <source>
        <dbReference type="SAM" id="MobiDB-lite"/>
    </source>
</evidence>
<feature type="compositionally biased region" description="Gly residues" evidence="1">
    <location>
        <begin position="118"/>
        <end position="127"/>
    </location>
</feature>
<dbReference type="EMBL" id="JBHUFU010000001">
    <property type="protein sequence ID" value="MFD1828589.1"/>
    <property type="molecule type" value="Genomic_DNA"/>
</dbReference>
<feature type="region of interest" description="Disordered" evidence="1">
    <location>
        <begin position="59"/>
        <end position="178"/>
    </location>
</feature>
<dbReference type="RefSeq" id="WP_380896243.1">
    <property type="nucleotide sequence ID" value="NZ_JBHUFU010000001.1"/>
</dbReference>
<accession>A0ABW4PE53</accession>
<organism evidence="2 3">
    <name type="scientific">Streptomyces desertarenae</name>
    <dbReference type="NCBI Taxonomy" id="2666184"/>
    <lineage>
        <taxon>Bacteria</taxon>
        <taxon>Bacillati</taxon>
        <taxon>Actinomycetota</taxon>
        <taxon>Actinomycetes</taxon>
        <taxon>Kitasatosporales</taxon>
        <taxon>Streptomycetaceae</taxon>
        <taxon>Streptomyces</taxon>
    </lineage>
</organism>
<evidence type="ECO:0008006" key="4">
    <source>
        <dbReference type="Google" id="ProtNLM"/>
    </source>
</evidence>
<evidence type="ECO:0000313" key="2">
    <source>
        <dbReference type="EMBL" id="MFD1828589.1"/>
    </source>
</evidence>
<reference evidence="3" key="1">
    <citation type="journal article" date="2019" name="Int. J. Syst. Evol. Microbiol.">
        <title>The Global Catalogue of Microorganisms (GCM) 10K type strain sequencing project: providing services to taxonomists for standard genome sequencing and annotation.</title>
        <authorList>
            <consortium name="The Broad Institute Genomics Platform"/>
            <consortium name="The Broad Institute Genome Sequencing Center for Infectious Disease"/>
            <person name="Wu L."/>
            <person name="Ma J."/>
        </authorList>
    </citation>
    <scope>NUCLEOTIDE SEQUENCE [LARGE SCALE GENOMIC DNA]</scope>
    <source>
        <strain evidence="3">CGMCC 4.7455</strain>
    </source>
</reference>
<name>A0ABW4PE53_9ACTN</name>
<keyword evidence="3" id="KW-1185">Reference proteome</keyword>
<evidence type="ECO:0000313" key="3">
    <source>
        <dbReference type="Proteomes" id="UP001597365"/>
    </source>
</evidence>
<protein>
    <recommendedName>
        <fullName evidence="4">Translation initiation factor IF-2</fullName>
    </recommendedName>
</protein>
<gene>
    <name evidence="2" type="ORF">ACFSJS_02775</name>
</gene>
<sequence length="178" mass="19507">MPDRDRMEPEEYERTLAELLASLDALADRYSPADLVVLPRAEVERREFRAYASGWQDAEEALRRAAEEAGRSPAERFRPPPDTGPADILTFPLHRAGRAGPPGVPAPRTPDAAEPADGSGGEGPGGGRRPEARDAAGAERREPVFDLKPRRSRAPTIPRLPRRTPGRPPRRRKPDDAG</sequence>
<comment type="caution">
    <text evidence="2">The sequence shown here is derived from an EMBL/GenBank/DDBJ whole genome shotgun (WGS) entry which is preliminary data.</text>
</comment>